<keyword evidence="1" id="KW-1133">Transmembrane helix</keyword>
<keyword evidence="1" id="KW-0472">Membrane</keyword>
<keyword evidence="1" id="KW-0812">Transmembrane</keyword>
<sequence length="81" mass="8495">MKKGGSSIYLILLILTSVIIGTILGKALSGYFPILNYGESIGFGPATLDLSIFSLTFGFNANLTVAGIIGILIAIIAYKKL</sequence>
<dbReference type="EMBL" id="VSSQ01120109">
    <property type="protein sequence ID" value="MPN53218.1"/>
    <property type="molecule type" value="Genomic_DNA"/>
</dbReference>
<name>A0A645IPF0_9ZZZZ</name>
<evidence type="ECO:0008006" key="3">
    <source>
        <dbReference type="Google" id="ProtNLM"/>
    </source>
</evidence>
<feature type="transmembrane region" description="Helical" evidence="1">
    <location>
        <begin position="7"/>
        <end position="32"/>
    </location>
</feature>
<dbReference type="AlphaFoldDB" id="A0A645IPF0"/>
<dbReference type="Pfam" id="PF14209">
    <property type="entry name" value="DUF4321"/>
    <property type="match status" value="1"/>
</dbReference>
<proteinExistence type="predicted"/>
<organism evidence="2">
    <name type="scientific">bioreactor metagenome</name>
    <dbReference type="NCBI Taxonomy" id="1076179"/>
    <lineage>
        <taxon>unclassified sequences</taxon>
        <taxon>metagenomes</taxon>
        <taxon>ecological metagenomes</taxon>
    </lineage>
</organism>
<feature type="transmembrane region" description="Helical" evidence="1">
    <location>
        <begin position="52"/>
        <end position="78"/>
    </location>
</feature>
<gene>
    <name evidence="2" type="ORF">SDC9_200882</name>
</gene>
<dbReference type="InterPro" id="IPR025470">
    <property type="entry name" value="DUF4321"/>
</dbReference>
<protein>
    <recommendedName>
        <fullName evidence="3">DUF4321 domain-containing protein</fullName>
    </recommendedName>
</protein>
<evidence type="ECO:0000313" key="2">
    <source>
        <dbReference type="EMBL" id="MPN53218.1"/>
    </source>
</evidence>
<reference evidence="2" key="1">
    <citation type="submission" date="2019-08" db="EMBL/GenBank/DDBJ databases">
        <authorList>
            <person name="Kucharzyk K."/>
            <person name="Murdoch R.W."/>
            <person name="Higgins S."/>
            <person name="Loffler F."/>
        </authorList>
    </citation>
    <scope>NUCLEOTIDE SEQUENCE</scope>
</reference>
<accession>A0A645IPF0</accession>
<evidence type="ECO:0000256" key="1">
    <source>
        <dbReference type="SAM" id="Phobius"/>
    </source>
</evidence>
<comment type="caution">
    <text evidence="2">The sequence shown here is derived from an EMBL/GenBank/DDBJ whole genome shotgun (WGS) entry which is preliminary data.</text>
</comment>